<reference evidence="1 2" key="1">
    <citation type="submission" date="2023-11" db="EMBL/GenBank/DDBJ databases">
        <authorList>
            <person name="Hedman E."/>
            <person name="Englund M."/>
            <person name="Stromberg M."/>
            <person name="Nyberg Akerstrom W."/>
            <person name="Nylinder S."/>
            <person name="Jareborg N."/>
            <person name="Kallberg Y."/>
            <person name="Kronander E."/>
        </authorList>
    </citation>
    <scope>NUCLEOTIDE SEQUENCE [LARGE SCALE GENOMIC DNA]</scope>
</reference>
<accession>A0AAV1KIP0</accession>
<dbReference type="Proteomes" id="UP001314205">
    <property type="component" value="Unassembled WGS sequence"/>
</dbReference>
<name>A0AAV1KIP0_9NEOP</name>
<dbReference type="EMBL" id="CAVLGL010000035">
    <property type="protein sequence ID" value="CAK1581611.1"/>
    <property type="molecule type" value="Genomic_DNA"/>
</dbReference>
<evidence type="ECO:0000313" key="2">
    <source>
        <dbReference type="Proteomes" id="UP001314205"/>
    </source>
</evidence>
<organism evidence="1 2">
    <name type="scientific">Parnassius mnemosyne</name>
    <name type="common">clouded apollo</name>
    <dbReference type="NCBI Taxonomy" id="213953"/>
    <lineage>
        <taxon>Eukaryota</taxon>
        <taxon>Metazoa</taxon>
        <taxon>Ecdysozoa</taxon>
        <taxon>Arthropoda</taxon>
        <taxon>Hexapoda</taxon>
        <taxon>Insecta</taxon>
        <taxon>Pterygota</taxon>
        <taxon>Neoptera</taxon>
        <taxon>Endopterygota</taxon>
        <taxon>Lepidoptera</taxon>
        <taxon>Glossata</taxon>
        <taxon>Ditrysia</taxon>
        <taxon>Papilionoidea</taxon>
        <taxon>Papilionidae</taxon>
        <taxon>Parnassiinae</taxon>
        <taxon>Parnassini</taxon>
        <taxon>Parnassius</taxon>
        <taxon>Driopa</taxon>
    </lineage>
</organism>
<dbReference type="AlphaFoldDB" id="A0AAV1KIP0"/>
<keyword evidence="2" id="KW-1185">Reference proteome</keyword>
<dbReference type="PANTHER" id="PTHR45913">
    <property type="entry name" value="EPM2A-INTERACTING PROTEIN 1"/>
    <property type="match status" value="1"/>
</dbReference>
<proteinExistence type="predicted"/>
<dbReference type="PANTHER" id="PTHR45913:SF9">
    <property type="entry name" value="GENERAL TRANSCRIPTION FACTOR II-I REPEAT DOMAIN-CONTAINING PROTEIN 2-LIKE-RELATED"/>
    <property type="match status" value="1"/>
</dbReference>
<protein>
    <submittedName>
        <fullName evidence="1">Uncharacterized protein</fullName>
    </submittedName>
</protein>
<evidence type="ECO:0000313" key="1">
    <source>
        <dbReference type="EMBL" id="CAK1581611.1"/>
    </source>
</evidence>
<gene>
    <name evidence="1" type="ORF">PARMNEM_LOCUS3254</name>
</gene>
<sequence>MFTKQSDTQKATTLANYVVAYKIARSNRTLSDGEFVKDCMVTVSNIICPEKSKEFQSLSLSRRTIINRVGVIAEQLSSHVEKNCNNFEYFSLTMDESTDVNDTAQLLIFIRGIDSAFNITED</sequence>
<comment type="caution">
    <text evidence="1">The sequence shown here is derived from an EMBL/GenBank/DDBJ whole genome shotgun (WGS) entry which is preliminary data.</text>
</comment>